<organism evidence="2">
    <name type="scientific">bioreactor metagenome</name>
    <dbReference type="NCBI Taxonomy" id="1076179"/>
    <lineage>
        <taxon>unclassified sequences</taxon>
        <taxon>metagenomes</taxon>
        <taxon>ecological metagenomes</taxon>
    </lineage>
</organism>
<sequence length="314" mass="35481">MLKGIIDYLIIDLKLDFNHAVRVDTYPGFVLRSVLGWQLKRMHCVMRDSPCENCPFSSTCAYAFIFESIIPKTTASLQGRDRASHPFRIWTDAIPGSIIKSLELHITLFGRARDYLPHVVYAFREAAATGLFKARTPAVLSSVMIEGQEILHGDRLLLHDLPPKKIELDVDKKDSLEKILIINCLTPLRFKTDGHYSVDFSGPAFVSSCLRRTFTMFEQYGHLDLNAQESLLQALRLGKESTYPIIPERYLRWVEFSHYSGRQKDSMQLGGVMGHFRLEGEASNLSWQAIELSTTLGAGKNCSFGFGNISIENT</sequence>
<proteinExistence type="predicted"/>
<gene>
    <name evidence="2" type="ORF">SDC9_44871</name>
</gene>
<dbReference type="AlphaFoldDB" id="A0A644W4I8"/>
<dbReference type="InterPro" id="IPR019267">
    <property type="entry name" value="CRISPR-assoc_Cas6_C"/>
</dbReference>
<accession>A0A644W4I8</accession>
<evidence type="ECO:0000259" key="1">
    <source>
        <dbReference type="Pfam" id="PF10040"/>
    </source>
</evidence>
<feature type="domain" description="CRISPR-associated protein Cas6 C-terminal" evidence="1">
    <location>
        <begin position="183"/>
        <end position="309"/>
    </location>
</feature>
<dbReference type="Pfam" id="PF10040">
    <property type="entry name" value="CRISPR_Cas6"/>
    <property type="match status" value="1"/>
</dbReference>
<protein>
    <recommendedName>
        <fullName evidence="1">CRISPR-associated protein Cas6 C-terminal domain-containing protein</fullName>
    </recommendedName>
</protein>
<comment type="caution">
    <text evidence="2">The sequence shown here is derived from an EMBL/GenBank/DDBJ whole genome shotgun (WGS) entry which is preliminary data.</text>
</comment>
<reference evidence="2" key="1">
    <citation type="submission" date="2019-08" db="EMBL/GenBank/DDBJ databases">
        <authorList>
            <person name="Kucharzyk K."/>
            <person name="Murdoch R.W."/>
            <person name="Higgins S."/>
            <person name="Loffler F."/>
        </authorList>
    </citation>
    <scope>NUCLEOTIDE SEQUENCE</scope>
</reference>
<dbReference type="EMBL" id="VSSQ01000621">
    <property type="protein sequence ID" value="MPL98664.1"/>
    <property type="molecule type" value="Genomic_DNA"/>
</dbReference>
<evidence type="ECO:0000313" key="2">
    <source>
        <dbReference type="EMBL" id="MPL98664.1"/>
    </source>
</evidence>
<name>A0A644W4I8_9ZZZZ</name>